<dbReference type="OrthoDB" id="5242502at2759"/>
<sequence>MSLNQPSPPTEPSLLDIAKKSVTAATTKVATAKEAIEEKAHDVLPAKIANLALGERKVHQDAGPSPTYPRYKPPTPEGMGIVEPYIQSATPSEDNDNGASTSSWEAIPHHLDPHMQKIRRGERKRPGATGHGNNKKNNGVVAGLGAQFKSTCPPEVAEAMTEREEWKESLQKVREQRARGKGVAAARRTRPVILEDDSSSSEESYESKSGDESVGELEKLPYSRTWRHGIGKKMVTVPCDSREELERTYHGVDNSEAVDPRRSLEDFGTSHHDLVGTGEVPFI</sequence>
<organism evidence="2 3">
    <name type="scientific">Cytospora chrysosperma</name>
    <name type="common">Cytospora canker fungus</name>
    <name type="synonym">Sphaeria chrysosperma</name>
    <dbReference type="NCBI Taxonomy" id="252740"/>
    <lineage>
        <taxon>Eukaryota</taxon>
        <taxon>Fungi</taxon>
        <taxon>Dikarya</taxon>
        <taxon>Ascomycota</taxon>
        <taxon>Pezizomycotina</taxon>
        <taxon>Sordariomycetes</taxon>
        <taxon>Sordariomycetidae</taxon>
        <taxon>Diaporthales</taxon>
        <taxon>Cytosporaceae</taxon>
        <taxon>Cytospora</taxon>
    </lineage>
</organism>
<feature type="compositionally biased region" description="Polar residues" evidence="1">
    <location>
        <begin position="87"/>
        <end position="104"/>
    </location>
</feature>
<name>A0A423VB57_CYTCH</name>
<dbReference type="Pfam" id="PF11625">
    <property type="entry name" value="DUF3253"/>
    <property type="match status" value="1"/>
</dbReference>
<feature type="region of interest" description="Disordered" evidence="1">
    <location>
        <begin position="248"/>
        <end position="283"/>
    </location>
</feature>
<keyword evidence="3" id="KW-1185">Reference proteome</keyword>
<accession>A0A423VB57</accession>
<comment type="caution">
    <text evidence="2">The sequence shown here is derived from an EMBL/GenBank/DDBJ whole genome shotgun (WGS) entry which is preliminary data.</text>
</comment>
<feature type="region of interest" description="Disordered" evidence="1">
    <location>
        <begin position="152"/>
        <end position="217"/>
    </location>
</feature>
<dbReference type="InterPro" id="IPR021660">
    <property type="entry name" value="DUF3253"/>
</dbReference>
<evidence type="ECO:0000313" key="2">
    <source>
        <dbReference type="EMBL" id="ROV88100.1"/>
    </source>
</evidence>
<gene>
    <name evidence="2" type="ORF">VSDG_09383</name>
</gene>
<feature type="region of interest" description="Disordered" evidence="1">
    <location>
        <begin position="55"/>
        <end position="140"/>
    </location>
</feature>
<dbReference type="Proteomes" id="UP000284375">
    <property type="component" value="Unassembled WGS sequence"/>
</dbReference>
<reference evidence="2 3" key="1">
    <citation type="submission" date="2015-09" db="EMBL/GenBank/DDBJ databases">
        <title>Host preference determinants of Valsa canker pathogens revealed by comparative genomics.</title>
        <authorList>
            <person name="Yin Z."/>
            <person name="Huang L."/>
        </authorList>
    </citation>
    <scope>NUCLEOTIDE SEQUENCE [LARGE SCALE GENOMIC DNA]</scope>
    <source>
        <strain evidence="2 3">YSFL</strain>
    </source>
</reference>
<proteinExistence type="predicted"/>
<feature type="compositionally biased region" description="Acidic residues" evidence="1">
    <location>
        <begin position="194"/>
        <end position="204"/>
    </location>
</feature>
<feature type="compositionally biased region" description="Low complexity" evidence="1">
    <location>
        <begin position="127"/>
        <end position="140"/>
    </location>
</feature>
<feature type="compositionally biased region" description="Basic and acidic residues" evidence="1">
    <location>
        <begin position="258"/>
        <end position="274"/>
    </location>
</feature>
<protein>
    <submittedName>
        <fullName evidence="2">Uncharacterized protein</fullName>
    </submittedName>
</protein>
<evidence type="ECO:0000256" key="1">
    <source>
        <dbReference type="SAM" id="MobiDB-lite"/>
    </source>
</evidence>
<evidence type="ECO:0000313" key="3">
    <source>
        <dbReference type="Proteomes" id="UP000284375"/>
    </source>
</evidence>
<dbReference type="AlphaFoldDB" id="A0A423VB57"/>
<dbReference type="EMBL" id="LJZO01000071">
    <property type="protein sequence ID" value="ROV88100.1"/>
    <property type="molecule type" value="Genomic_DNA"/>
</dbReference>
<feature type="compositionally biased region" description="Basic and acidic residues" evidence="1">
    <location>
        <begin position="205"/>
        <end position="217"/>
    </location>
</feature>
<feature type="compositionally biased region" description="Basic and acidic residues" evidence="1">
    <location>
        <begin position="160"/>
        <end position="178"/>
    </location>
</feature>